<dbReference type="Proteomes" id="UP001652661">
    <property type="component" value="Chromosome 2R"/>
</dbReference>
<gene>
    <name evidence="2" type="primary">Gbp1</name>
</gene>
<dbReference type="OrthoDB" id="7863876at2759"/>
<sequence length="141" mass="15733">MIPVSQSVELRRRKQTCICPMMSFALNLLVLCLGSLCLLFLSIEARSRPCIDDRIVFPKDNDEDVFSSKFALPSANSTTTEVPSTTKITSLSTKETTELVSTDSEELITEKPVVDNRILIDTSPKCKEGFELRANRCRKSA</sequence>
<dbReference type="AlphaFoldDB" id="A0A6P4IWN0"/>
<proteinExistence type="predicted"/>
<keyword evidence="1" id="KW-1185">Reference proteome</keyword>
<organism evidence="1 2">
    <name type="scientific">Drosophila kikkawai</name>
    <name type="common">Fruit fly</name>
    <dbReference type="NCBI Taxonomy" id="30033"/>
    <lineage>
        <taxon>Eukaryota</taxon>
        <taxon>Metazoa</taxon>
        <taxon>Ecdysozoa</taxon>
        <taxon>Arthropoda</taxon>
        <taxon>Hexapoda</taxon>
        <taxon>Insecta</taxon>
        <taxon>Pterygota</taxon>
        <taxon>Neoptera</taxon>
        <taxon>Endopterygota</taxon>
        <taxon>Diptera</taxon>
        <taxon>Brachycera</taxon>
        <taxon>Muscomorpha</taxon>
        <taxon>Ephydroidea</taxon>
        <taxon>Drosophilidae</taxon>
        <taxon>Drosophila</taxon>
        <taxon>Sophophora</taxon>
    </lineage>
</organism>
<evidence type="ECO:0000313" key="1">
    <source>
        <dbReference type="Proteomes" id="UP001652661"/>
    </source>
</evidence>
<evidence type="ECO:0000313" key="2">
    <source>
        <dbReference type="RefSeq" id="XP_017027779.1"/>
    </source>
</evidence>
<reference evidence="2" key="2">
    <citation type="submission" date="2025-08" db="UniProtKB">
        <authorList>
            <consortium name="RefSeq"/>
        </authorList>
    </citation>
    <scope>IDENTIFICATION</scope>
    <source>
        <strain evidence="2">14028-0561.14</strain>
        <tissue evidence="2">Whole fly</tissue>
    </source>
</reference>
<protein>
    <submittedName>
        <fullName evidence="2">Uncharacterized protein Gbp1</fullName>
    </submittedName>
</protein>
<reference evidence="1" key="1">
    <citation type="submission" date="2025-05" db="UniProtKB">
        <authorList>
            <consortium name="RefSeq"/>
        </authorList>
    </citation>
    <scope>NUCLEOTIDE SEQUENCE [LARGE SCALE GENOMIC DNA]</scope>
    <source>
        <strain evidence="1">14028-0561.14</strain>
    </source>
</reference>
<accession>A0A6P4IWN0</accession>
<name>A0A6P4IWN0_DROKI</name>
<dbReference type="RefSeq" id="XP_017027779.1">
    <property type="nucleotide sequence ID" value="XM_017172290.3"/>
</dbReference>